<keyword evidence="2" id="KW-0812">Transmembrane</keyword>
<gene>
    <name evidence="3" type="ORF">GCM10009839_71670</name>
</gene>
<comment type="caution">
    <text evidence="3">The sequence shown here is derived from an EMBL/GenBank/DDBJ whole genome shotgun (WGS) entry which is preliminary data.</text>
</comment>
<dbReference type="Proteomes" id="UP001500751">
    <property type="component" value="Unassembled WGS sequence"/>
</dbReference>
<keyword evidence="4" id="KW-1185">Reference proteome</keyword>
<organism evidence="3 4">
    <name type="scientific">Catenulispora yoronensis</name>
    <dbReference type="NCBI Taxonomy" id="450799"/>
    <lineage>
        <taxon>Bacteria</taxon>
        <taxon>Bacillati</taxon>
        <taxon>Actinomycetota</taxon>
        <taxon>Actinomycetes</taxon>
        <taxon>Catenulisporales</taxon>
        <taxon>Catenulisporaceae</taxon>
        <taxon>Catenulispora</taxon>
    </lineage>
</organism>
<feature type="compositionally biased region" description="Basic and acidic residues" evidence="1">
    <location>
        <begin position="16"/>
        <end position="28"/>
    </location>
</feature>
<dbReference type="InterPro" id="IPR018750">
    <property type="entry name" value="DUF2306_membrane"/>
</dbReference>
<keyword evidence="2" id="KW-0472">Membrane</keyword>
<name>A0ABP5GT54_9ACTN</name>
<accession>A0ABP5GT54</accession>
<feature type="transmembrane region" description="Helical" evidence="2">
    <location>
        <begin position="75"/>
        <end position="97"/>
    </location>
</feature>
<protein>
    <submittedName>
        <fullName evidence="3">DUF2306 domain-containing protein</fullName>
    </submittedName>
</protein>
<feature type="transmembrane region" description="Helical" evidence="2">
    <location>
        <begin position="207"/>
        <end position="228"/>
    </location>
</feature>
<feature type="region of interest" description="Disordered" evidence="1">
    <location>
        <begin position="1"/>
        <end position="28"/>
    </location>
</feature>
<feature type="transmembrane region" description="Helical" evidence="2">
    <location>
        <begin position="117"/>
        <end position="136"/>
    </location>
</feature>
<feature type="transmembrane region" description="Helical" evidence="2">
    <location>
        <begin position="142"/>
        <end position="161"/>
    </location>
</feature>
<dbReference type="RefSeq" id="WP_344670150.1">
    <property type="nucleotide sequence ID" value="NZ_BAAAQN010000056.1"/>
</dbReference>
<evidence type="ECO:0000313" key="4">
    <source>
        <dbReference type="Proteomes" id="UP001500751"/>
    </source>
</evidence>
<evidence type="ECO:0000256" key="2">
    <source>
        <dbReference type="SAM" id="Phobius"/>
    </source>
</evidence>
<feature type="transmembrane region" description="Helical" evidence="2">
    <location>
        <begin position="182"/>
        <end position="201"/>
    </location>
</feature>
<keyword evidence="2" id="KW-1133">Transmembrane helix</keyword>
<dbReference type="EMBL" id="BAAAQN010000056">
    <property type="protein sequence ID" value="GAA2053478.1"/>
    <property type="molecule type" value="Genomic_DNA"/>
</dbReference>
<evidence type="ECO:0000256" key="1">
    <source>
        <dbReference type="SAM" id="MobiDB-lite"/>
    </source>
</evidence>
<evidence type="ECO:0000313" key="3">
    <source>
        <dbReference type="EMBL" id="GAA2053478.1"/>
    </source>
</evidence>
<dbReference type="Pfam" id="PF10067">
    <property type="entry name" value="DUF2306"/>
    <property type="match status" value="1"/>
</dbReference>
<sequence length="253" mass="29184">MSQNPQPTGVQVIPPEHPDADARSSSRPDRPWWKQYYPWLAVLGGTVVFNLLWAFPRYLTTDPRDSRSELDPNFHPHLGFLIAHVTCGNLALMTMTLQVWPWLRRTHPAVHRWVGRVYVWLGVVPSSLIVLFVLIPHRANDGSTGLGFGAVLWLGTTLWAWRKARLRRYAEHRRWMIYSFALALFTTYGRIVVYMMLHWGLNVNIRILVEATSWGAWVVNLLAAQWYLEYTARRRGKNLPAGRYSPATGAIRN</sequence>
<reference evidence="4" key="1">
    <citation type="journal article" date="2019" name="Int. J. Syst. Evol. Microbiol.">
        <title>The Global Catalogue of Microorganisms (GCM) 10K type strain sequencing project: providing services to taxonomists for standard genome sequencing and annotation.</title>
        <authorList>
            <consortium name="The Broad Institute Genomics Platform"/>
            <consortium name="The Broad Institute Genome Sequencing Center for Infectious Disease"/>
            <person name="Wu L."/>
            <person name="Ma J."/>
        </authorList>
    </citation>
    <scope>NUCLEOTIDE SEQUENCE [LARGE SCALE GENOMIC DNA]</scope>
    <source>
        <strain evidence="4">JCM 16014</strain>
    </source>
</reference>
<proteinExistence type="predicted"/>
<feature type="transmembrane region" description="Helical" evidence="2">
    <location>
        <begin position="36"/>
        <end position="55"/>
    </location>
</feature>